<protein>
    <submittedName>
        <fullName evidence="5">Transcriptional regulator, MarR family</fullName>
    </submittedName>
</protein>
<dbReference type="InterPro" id="IPR036390">
    <property type="entry name" value="WH_DNA-bd_sf"/>
</dbReference>
<accession>A0A1T4PTT7</accession>
<sequence length="201" mass="22570">MIGIYVNRTDLFMEAPLNQPTPAPTGDADVVREPLTSDGPIDFTLIELLFFSYREFTADADMLLERYHFGRAHHRVLHFVNRDPGMTIADLLDLLQITKQSLSRVLRQLIEGGFVTQQAGTDDRRQRHLYPTPAGRALTLELSRAQVRLIEAAKKASVASHEGFDIASVAEFLFQMAMESGSTRRWYKKQGIGGKACYDPG</sequence>
<gene>
    <name evidence="5" type="ORF">SAMN05428963_104158</name>
</gene>
<evidence type="ECO:0000256" key="1">
    <source>
        <dbReference type="ARBA" id="ARBA00023015"/>
    </source>
</evidence>
<dbReference type="PANTHER" id="PTHR33164">
    <property type="entry name" value="TRANSCRIPTIONAL REGULATOR, MARR FAMILY"/>
    <property type="match status" value="1"/>
</dbReference>
<dbReference type="Gene3D" id="1.10.10.10">
    <property type="entry name" value="Winged helix-like DNA-binding domain superfamily/Winged helix DNA-binding domain"/>
    <property type="match status" value="1"/>
</dbReference>
<dbReference type="AlphaFoldDB" id="A0A1T4PTT7"/>
<dbReference type="PROSITE" id="PS50995">
    <property type="entry name" value="HTH_MARR_2"/>
    <property type="match status" value="1"/>
</dbReference>
<dbReference type="PROSITE" id="PS01117">
    <property type="entry name" value="HTH_MARR_1"/>
    <property type="match status" value="1"/>
</dbReference>
<keyword evidence="3" id="KW-0804">Transcription</keyword>
<dbReference type="InterPro" id="IPR011991">
    <property type="entry name" value="ArsR-like_HTH"/>
</dbReference>
<evidence type="ECO:0000256" key="2">
    <source>
        <dbReference type="ARBA" id="ARBA00023125"/>
    </source>
</evidence>
<dbReference type="SMART" id="SM00347">
    <property type="entry name" value="HTH_MARR"/>
    <property type="match status" value="1"/>
</dbReference>
<keyword evidence="6" id="KW-1185">Reference proteome</keyword>
<dbReference type="STRING" id="1365950.SAMN05428963_104158"/>
<dbReference type="EMBL" id="FUXL01000004">
    <property type="protein sequence ID" value="SJZ94972.1"/>
    <property type="molecule type" value="Genomic_DNA"/>
</dbReference>
<evidence type="ECO:0000256" key="3">
    <source>
        <dbReference type="ARBA" id="ARBA00023163"/>
    </source>
</evidence>
<dbReference type="CDD" id="cd00090">
    <property type="entry name" value="HTH_ARSR"/>
    <property type="match status" value="1"/>
</dbReference>
<dbReference type="Proteomes" id="UP000190135">
    <property type="component" value="Unassembled WGS sequence"/>
</dbReference>
<keyword evidence="2" id="KW-0238">DNA-binding</keyword>
<dbReference type="InterPro" id="IPR023187">
    <property type="entry name" value="Tscrpt_reg_MarR-type_CS"/>
</dbReference>
<dbReference type="InterPro" id="IPR036388">
    <property type="entry name" value="WH-like_DNA-bd_sf"/>
</dbReference>
<evidence type="ECO:0000259" key="4">
    <source>
        <dbReference type="PROSITE" id="PS50995"/>
    </source>
</evidence>
<dbReference type="SUPFAM" id="SSF46785">
    <property type="entry name" value="Winged helix' DNA-binding domain"/>
    <property type="match status" value="1"/>
</dbReference>
<reference evidence="5 6" key="1">
    <citation type="submission" date="2017-02" db="EMBL/GenBank/DDBJ databases">
        <authorList>
            <person name="Peterson S.W."/>
        </authorList>
    </citation>
    <scope>NUCLEOTIDE SEQUENCE [LARGE SCALE GENOMIC DNA]</scope>
    <source>
        <strain evidence="5 6">USBA 369</strain>
    </source>
</reference>
<proteinExistence type="predicted"/>
<feature type="domain" description="HTH marR-type" evidence="4">
    <location>
        <begin position="42"/>
        <end position="178"/>
    </location>
</feature>
<dbReference type="GO" id="GO:0006950">
    <property type="term" value="P:response to stress"/>
    <property type="evidence" value="ECO:0007669"/>
    <property type="project" value="TreeGrafter"/>
</dbReference>
<dbReference type="InterPro" id="IPR039422">
    <property type="entry name" value="MarR/SlyA-like"/>
</dbReference>
<evidence type="ECO:0000313" key="5">
    <source>
        <dbReference type="EMBL" id="SJZ94972.1"/>
    </source>
</evidence>
<dbReference type="PANTHER" id="PTHR33164:SF44">
    <property type="entry name" value="TRANSCRIPTIONAL REGULATORY PROTEIN"/>
    <property type="match status" value="1"/>
</dbReference>
<dbReference type="Pfam" id="PF12802">
    <property type="entry name" value="MarR_2"/>
    <property type="match status" value="1"/>
</dbReference>
<keyword evidence="1" id="KW-0805">Transcription regulation</keyword>
<name>A0A1T4PTT7_9HYPH</name>
<dbReference type="GO" id="GO:0003677">
    <property type="term" value="F:DNA binding"/>
    <property type="evidence" value="ECO:0007669"/>
    <property type="project" value="UniProtKB-KW"/>
</dbReference>
<evidence type="ECO:0000313" key="6">
    <source>
        <dbReference type="Proteomes" id="UP000190135"/>
    </source>
</evidence>
<organism evidence="5 6">
    <name type="scientific">Consotaella salsifontis</name>
    <dbReference type="NCBI Taxonomy" id="1365950"/>
    <lineage>
        <taxon>Bacteria</taxon>
        <taxon>Pseudomonadati</taxon>
        <taxon>Pseudomonadota</taxon>
        <taxon>Alphaproteobacteria</taxon>
        <taxon>Hyphomicrobiales</taxon>
        <taxon>Aurantimonadaceae</taxon>
        <taxon>Consotaella</taxon>
    </lineage>
</organism>
<dbReference type="InterPro" id="IPR000835">
    <property type="entry name" value="HTH_MarR-typ"/>
</dbReference>
<dbReference type="GO" id="GO:0003700">
    <property type="term" value="F:DNA-binding transcription factor activity"/>
    <property type="evidence" value="ECO:0007669"/>
    <property type="project" value="InterPro"/>
</dbReference>